<evidence type="ECO:0000313" key="3">
    <source>
        <dbReference type="EMBL" id="KAF9473809.1"/>
    </source>
</evidence>
<feature type="coiled-coil region" evidence="1">
    <location>
        <begin position="18"/>
        <end position="45"/>
    </location>
</feature>
<organism evidence="3 4">
    <name type="scientific">Pholiota conissans</name>
    <dbReference type="NCBI Taxonomy" id="109636"/>
    <lineage>
        <taxon>Eukaryota</taxon>
        <taxon>Fungi</taxon>
        <taxon>Dikarya</taxon>
        <taxon>Basidiomycota</taxon>
        <taxon>Agaricomycotina</taxon>
        <taxon>Agaricomycetes</taxon>
        <taxon>Agaricomycetidae</taxon>
        <taxon>Agaricales</taxon>
        <taxon>Agaricineae</taxon>
        <taxon>Strophariaceae</taxon>
        <taxon>Pholiota</taxon>
    </lineage>
</organism>
<comment type="caution">
    <text evidence="3">The sequence shown here is derived from an EMBL/GenBank/DDBJ whole genome shotgun (WGS) entry which is preliminary data.</text>
</comment>
<feature type="region of interest" description="Disordered" evidence="2">
    <location>
        <begin position="95"/>
        <end position="125"/>
    </location>
</feature>
<dbReference type="Proteomes" id="UP000807469">
    <property type="component" value="Unassembled WGS sequence"/>
</dbReference>
<dbReference type="SUPFAM" id="SSF52047">
    <property type="entry name" value="RNI-like"/>
    <property type="match status" value="1"/>
</dbReference>
<name>A0A9P5YQX5_9AGAR</name>
<protein>
    <recommendedName>
        <fullName evidence="5">F-box domain-containing protein</fullName>
    </recommendedName>
</protein>
<dbReference type="OrthoDB" id="3253362at2759"/>
<feature type="compositionally biased region" description="Basic and acidic residues" evidence="2">
    <location>
        <begin position="109"/>
        <end position="123"/>
    </location>
</feature>
<accession>A0A9P5YQX5</accession>
<evidence type="ECO:0000256" key="1">
    <source>
        <dbReference type="SAM" id="Coils"/>
    </source>
</evidence>
<keyword evidence="1" id="KW-0175">Coiled coil</keyword>
<gene>
    <name evidence="3" type="ORF">BDN70DRAFT_885513</name>
</gene>
<reference evidence="3" key="1">
    <citation type="submission" date="2020-11" db="EMBL/GenBank/DDBJ databases">
        <authorList>
            <consortium name="DOE Joint Genome Institute"/>
            <person name="Ahrendt S."/>
            <person name="Riley R."/>
            <person name="Andreopoulos W."/>
            <person name="Labutti K."/>
            <person name="Pangilinan J."/>
            <person name="Ruiz-Duenas F.J."/>
            <person name="Barrasa J.M."/>
            <person name="Sanchez-Garcia M."/>
            <person name="Camarero S."/>
            <person name="Miyauchi S."/>
            <person name="Serrano A."/>
            <person name="Linde D."/>
            <person name="Babiker R."/>
            <person name="Drula E."/>
            <person name="Ayuso-Fernandez I."/>
            <person name="Pacheco R."/>
            <person name="Padilla G."/>
            <person name="Ferreira P."/>
            <person name="Barriuso J."/>
            <person name="Kellner H."/>
            <person name="Castanera R."/>
            <person name="Alfaro M."/>
            <person name="Ramirez L."/>
            <person name="Pisabarro A.G."/>
            <person name="Kuo A."/>
            <person name="Tritt A."/>
            <person name="Lipzen A."/>
            <person name="He G."/>
            <person name="Yan M."/>
            <person name="Ng V."/>
            <person name="Cullen D."/>
            <person name="Martin F."/>
            <person name="Rosso M.-N."/>
            <person name="Henrissat B."/>
            <person name="Hibbett D."/>
            <person name="Martinez A.T."/>
            <person name="Grigoriev I.V."/>
        </authorList>
    </citation>
    <scope>NUCLEOTIDE SEQUENCE</scope>
    <source>
        <strain evidence="3">CIRM-BRFM 674</strain>
    </source>
</reference>
<dbReference type="PANTHER" id="PTHR38926">
    <property type="entry name" value="F-BOX DOMAIN CONTAINING PROTEIN, EXPRESSED"/>
    <property type="match status" value="1"/>
</dbReference>
<keyword evidence="4" id="KW-1185">Reference proteome</keyword>
<dbReference type="Gene3D" id="3.80.10.10">
    <property type="entry name" value="Ribonuclease Inhibitor"/>
    <property type="match status" value="1"/>
</dbReference>
<evidence type="ECO:0008006" key="5">
    <source>
        <dbReference type="Google" id="ProtNLM"/>
    </source>
</evidence>
<evidence type="ECO:0000313" key="4">
    <source>
        <dbReference type="Proteomes" id="UP000807469"/>
    </source>
</evidence>
<dbReference type="PANTHER" id="PTHR38926:SF5">
    <property type="entry name" value="F-BOX AND LEUCINE-RICH REPEAT PROTEIN 6"/>
    <property type="match status" value="1"/>
</dbReference>
<proteinExistence type="predicted"/>
<sequence>MNNPPGGNEENREVNVFLQRQQRILKAVKEELHASHEKLKQTLRQHDDIFYRLFPPVRPGRDTVLIDSSIKESRKKLAGLRQAILDQRIELESLEIHPSSSSPGAAGSSKEHYLADRHDKEGEDHEDVDALISDGRNNLAKLKKEFVETRAHLDKLEALLSPIRLLPVEVLGEIFNHCMDPTTLDPMSSNSGPFLVTHVCSAWRSIAISKSDLWTNIWVTIENDEDKSGWPAFVKLWVERSGELPLKFHIQENDTHNYTQRPQSVFFRVLDILAPQAHRWKNAGLLNRNFQATGNTQWFGKLPEMPFFPLLESFTLQTRRMELQEVARVTEMIRRSPRLHEVTWMIKTATTMPTLPWAQLTRLTLIFICSLDMTLDILENSPHLRELDISVQLSEDAQSIRHVTHPNLKSIYFSCAGTLTPLFESLTLPKVTDVTIDQMPDVNMPEVANRPWPHATFMEFLKRSKCALKKFAMMDVLVADDSELIDLLCHLSPTLKVLLIENEDHPCITDNVLHALSFPSYASRVQEDGSVNTEGLGDILCPQLRELKLWGCMSSSDGVLADMVESRWGWPDAKGSALRKLKKCDFGVTSPPTKPLDQERLKSLNSHKIKYMVLDTY</sequence>
<evidence type="ECO:0000256" key="2">
    <source>
        <dbReference type="SAM" id="MobiDB-lite"/>
    </source>
</evidence>
<feature type="compositionally biased region" description="Low complexity" evidence="2">
    <location>
        <begin position="98"/>
        <end position="108"/>
    </location>
</feature>
<dbReference type="InterPro" id="IPR032675">
    <property type="entry name" value="LRR_dom_sf"/>
</dbReference>
<dbReference type="AlphaFoldDB" id="A0A9P5YQX5"/>
<dbReference type="EMBL" id="MU155415">
    <property type="protein sequence ID" value="KAF9473809.1"/>
    <property type="molecule type" value="Genomic_DNA"/>
</dbReference>